<evidence type="ECO:0000313" key="3">
    <source>
        <dbReference type="EMBL" id="GAE34571.1"/>
    </source>
</evidence>
<comment type="similarity">
    <text evidence="1">Belongs to the UPF0302 family.</text>
</comment>
<dbReference type="InterPro" id="IPR014957">
    <property type="entry name" value="IDEAL_dom"/>
</dbReference>
<dbReference type="NCBIfam" id="NF002965">
    <property type="entry name" value="PRK03636.1"/>
    <property type="match status" value="1"/>
</dbReference>
<evidence type="ECO:0000313" key="4">
    <source>
        <dbReference type="Proteomes" id="UP000018896"/>
    </source>
</evidence>
<protein>
    <recommendedName>
        <fullName evidence="1">UPF0302 protein JCM9157_1639</fullName>
    </recommendedName>
</protein>
<comment type="caution">
    <text evidence="3">The sequence shown here is derived from an EMBL/GenBank/DDBJ whole genome shotgun (WGS) entry which is preliminary data.</text>
</comment>
<keyword evidence="4" id="KW-1185">Reference proteome</keyword>
<accession>W4QR61</accession>
<dbReference type="Gene3D" id="4.10.810.10">
    <property type="entry name" value="Virus Scaffolding Protein, Chain A"/>
    <property type="match status" value="1"/>
</dbReference>
<dbReference type="STRING" id="1236973.JCM9157_1639"/>
<dbReference type="InterPro" id="IPR038091">
    <property type="entry name" value="UPF0302_N_sf"/>
</dbReference>
<dbReference type="SMART" id="SM00914">
    <property type="entry name" value="IDEAL"/>
    <property type="match status" value="1"/>
</dbReference>
<dbReference type="HAMAP" id="MF_00760">
    <property type="entry name" value="UPF0302"/>
    <property type="match status" value="1"/>
</dbReference>
<dbReference type="Pfam" id="PF08858">
    <property type="entry name" value="IDEAL"/>
    <property type="match status" value="1"/>
</dbReference>
<evidence type="ECO:0000259" key="2">
    <source>
        <dbReference type="SMART" id="SM00914"/>
    </source>
</evidence>
<dbReference type="InterPro" id="IPR027393">
    <property type="entry name" value="Virus_scaffolding_prot_C"/>
</dbReference>
<dbReference type="InterPro" id="IPR014963">
    <property type="entry name" value="UPF0302_N"/>
</dbReference>
<dbReference type="OrthoDB" id="2155814at2"/>
<dbReference type="RefSeq" id="WP_035663498.1">
    <property type="nucleotide sequence ID" value="NZ_BAUV01000009.1"/>
</dbReference>
<organism evidence="3 4">
    <name type="scientific">Halalkalibacter akibai (strain ATCC 43226 / DSM 21942 / CIP 109018 / JCM 9157 / 1139)</name>
    <name type="common">Bacillus akibai</name>
    <dbReference type="NCBI Taxonomy" id="1236973"/>
    <lineage>
        <taxon>Bacteria</taxon>
        <taxon>Bacillati</taxon>
        <taxon>Bacillota</taxon>
        <taxon>Bacilli</taxon>
        <taxon>Bacillales</taxon>
        <taxon>Bacillaceae</taxon>
        <taxon>Halalkalibacter</taxon>
    </lineage>
</organism>
<dbReference type="PIRSF" id="PIRSF007165">
    <property type="entry name" value="UCP007165"/>
    <property type="match status" value="1"/>
</dbReference>
<dbReference type="AlphaFoldDB" id="W4QR61"/>
<dbReference type="EMBL" id="BAUV01000009">
    <property type="protein sequence ID" value="GAE34571.1"/>
    <property type="molecule type" value="Genomic_DNA"/>
</dbReference>
<dbReference type="Pfam" id="PF08864">
    <property type="entry name" value="UPF0302"/>
    <property type="match status" value="1"/>
</dbReference>
<proteinExistence type="inferred from homology"/>
<sequence>MGNIIPVVDKKEFLKSFLQQFELKRRECAWLLNYLMSDDELMERVHFVEQAAHTPKALIISAKGVDSIPFSFHKEKHITTDAEKAFHDIRLNQNEEIYIELHFNGAKQYPPYLVVLEDNPHIPENIELAVAFQKEAESLLDRSIRDFRKDQLLSEIDLALDRQDEATFKTLVEQLKLLENEQQ</sequence>
<dbReference type="InterPro" id="IPR011188">
    <property type="entry name" value="UPF0302"/>
</dbReference>
<name>W4QR61_HALA3</name>
<dbReference type="Gene3D" id="3.40.1530.30">
    <property type="entry name" value="Uncharacterised family UPF0302, N-terminal domain"/>
    <property type="match status" value="1"/>
</dbReference>
<dbReference type="Proteomes" id="UP000018896">
    <property type="component" value="Unassembled WGS sequence"/>
</dbReference>
<gene>
    <name evidence="3" type="ORF">JCM9157_1639</name>
</gene>
<dbReference type="eggNOG" id="COG5582">
    <property type="taxonomic scope" value="Bacteria"/>
</dbReference>
<reference evidence="3 4" key="1">
    <citation type="journal article" date="2014" name="Genome Announc.">
        <title>Draft Genome Sequences of Three Alkaliphilic Bacillus Strains, Bacillus wakoensis JCM 9140T, Bacillus akibai JCM 9157T, and Bacillus hemicellulosilyticus JCM 9152T.</title>
        <authorList>
            <person name="Yuki M."/>
            <person name="Oshima K."/>
            <person name="Suda W."/>
            <person name="Oshida Y."/>
            <person name="Kitamura K."/>
            <person name="Iida T."/>
            <person name="Hattori M."/>
            <person name="Ohkuma M."/>
        </authorList>
    </citation>
    <scope>NUCLEOTIDE SEQUENCE [LARGE SCALE GENOMIC DNA]</scope>
    <source>
        <strain evidence="3 4">JCM 9157</strain>
    </source>
</reference>
<feature type="domain" description="IDEAL" evidence="2">
    <location>
        <begin position="139"/>
        <end position="175"/>
    </location>
</feature>
<evidence type="ECO:0000256" key="1">
    <source>
        <dbReference type="HAMAP-Rule" id="MF_00760"/>
    </source>
</evidence>